<keyword evidence="6 9" id="KW-0799">Topoisomerase</keyword>
<keyword evidence="4 9" id="KW-0547">Nucleotide-binding</keyword>
<comment type="function">
    <text evidence="9">Control of topological states of DNA by transient breakage and subsequent rejoining of DNA strands. Topoisomerase II makes double-strand breaks.</text>
</comment>
<evidence type="ECO:0000256" key="7">
    <source>
        <dbReference type="ARBA" id="ARBA00023125"/>
    </source>
</evidence>
<dbReference type="InterPro" id="IPR014721">
    <property type="entry name" value="Ribsml_uS5_D2-typ_fold_subgr"/>
</dbReference>
<dbReference type="InterPro" id="IPR020568">
    <property type="entry name" value="Ribosomal_Su5_D2-typ_SF"/>
</dbReference>
<dbReference type="GO" id="GO:0003677">
    <property type="term" value="F:DNA binding"/>
    <property type="evidence" value="ECO:0007669"/>
    <property type="project" value="UniProtKB-UniRule"/>
</dbReference>
<dbReference type="PANTHER" id="PTHR45866:SF1">
    <property type="entry name" value="DNA GYRASE SUBUNIT B, MITOCHONDRIAL"/>
    <property type="match status" value="1"/>
</dbReference>
<dbReference type="EMBL" id="BLLF01001309">
    <property type="protein sequence ID" value="GFH18499.1"/>
    <property type="molecule type" value="Genomic_DNA"/>
</dbReference>
<keyword evidence="8 9" id="KW-0413">Isomerase</keyword>
<dbReference type="InterPro" id="IPR013506">
    <property type="entry name" value="Topo_IIA_bsu_dom2"/>
</dbReference>
<evidence type="ECO:0000256" key="9">
    <source>
        <dbReference type="RuleBase" id="RU362094"/>
    </source>
</evidence>
<keyword evidence="7 9" id="KW-0238">DNA-binding</keyword>
<dbReference type="CDD" id="cd00822">
    <property type="entry name" value="TopoII_Trans_DNA_gyrase"/>
    <property type="match status" value="1"/>
</dbReference>
<protein>
    <recommendedName>
        <fullName evidence="9">DNA topoisomerase 2</fullName>
        <ecNumber evidence="9">5.6.2.2</ecNumber>
    </recommendedName>
</protein>
<comment type="similarity">
    <text evidence="9">Belongs to the type II topoisomerase family.</text>
</comment>
<feature type="domain" description="Toprim" evidence="10">
    <location>
        <begin position="620"/>
        <end position="700"/>
    </location>
</feature>
<comment type="caution">
    <text evidence="11">The sequence shown here is derived from an EMBL/GenBank/DDBJ whole genome shotgun (WGS) entry which is preliminary data.</text>
</comment>
<dbReference type="InterPro" id="IPR013759">
    <property type="entry name" value="Topo_IIA_B_C"/>
</dbReference>
<dbReference type="InterPro" id="IPR036890">
    <property type="entry name" value="HATPase_C_sf"/>
</dbReference>
<dbReference type="EC" id="5.6.2.2" evidence="9"/>
<evidence type="ECO:0000256" key="8">
    <source>
        <dbReference type="ARBA" id="ARBA00023235"/>
    </source>
</evidence>
<keyword evidence="12" id="KW-1185">Reference proteome</keyword>
<evidence type="ECO:0000259" key="10">
    <source>
        <dbReference type="PROSITE" id="PS50880"/>
    </source>
</evidence>
<evidence type="ECO:0000256" key="5">
    <source>
        <dbReference type="ARBA" id="ARBA00022840"/>
    </source>
</evidence>
<evidence type="ECO:0000256" key="4">
    <source>
        <dbReference type="ARBA" id="ARBA00022741"/>
    </source>
</evidence>
<dbReference type="GO" id="GO:0005524">
    <property type="term" value="F:ATP binding"/>
    <property type="evidence" value="ECO:0007669"/>
    <property type="project" value="UniProtKB-UniRule"/>
</dbReference>
<proteinExistence type="inferred from homology"/>
<dbReference type="InterPro" id="IPR006171">
    <property type="entry name" value="TOPRIM_dom"/>
</dbReference>
<evidence type="ECO:0000313" key="11">
    <source>
        <dbReference type="EMBL" id="GFH18499.1"/>
    </source>
</evidence>
<dbReference type="PANTHER" id="PTHR45866">
    <property type="entry name" value="DNA GYRASE/TOPOISOMERASE SUBUNIT B"/>
    <property type="match status" value="1"/>
</dbReference>
<name>A0A699ZGF0_HAELA</name>
<dbReference type="SUPFAM" id="SSF56719">
    <property type="entry name" value="Type II DNA topoisomerase"/>
    <property type="match status" value="1"/>
</dbReference>
<gene>
    <name evidence="11" type="ORF">HaLaN_15317</name>
</gene>
<dbReference type="InterPro" id="IPR003594">
    <property type="entry name" value="HATPase_dom"/>
</dbReference>
<dbReference type="SUPFAM" id="SSF55874">
    <property type="entry name" value="ATPase domain of HSP90 chaperone/DNA topoisomerase II/histidine kinase"/>
    <property type="match status" value="1"/>
</dbReference>
<evidence type="ECO:0000256" key="3">
    <source>
        <dbReference type="ARBA" id="ARBA00010708"/>
    </source>
</evidence>
<comment type="catalytic activity">
    <reaction evidence="1 9">
        <text>ATP-dependent breakage, passage and rejoining of double-stranded DNA.</text>
        <dbReference type="EC" id="5.6.2.2"/>
    </reaction>
</comment>
<dbReference type="InterPro" id="IPR001241">
    <property type="entry name" value="Topo_IIA"/>
</dbReference>
<feature type="non-terminal residue" evidence="11">
    <location>
        <position position="1"/>
    </location>
</feature>
<dbReference type="InterPro" id="IPR013760">
    <property type="entry name" value="Topo_IIA-like_dom_sf"/>
</dbReference>
<dbReference type="SMART" id="SM00433">
    <property type="entry name" value="TOP2c"/>
    <property type="match status" value="1"/>
</dbReference>
<dbReference type="PRINTS" id="PR00418">
    <property type="entry name" value="TPI2FAMILY"/>
</dbReference>
<dbReference type="GO" id="GO:0006265">
    <property type="term" value="P:DNA topological change"/>
    <property type="evidence" value="ECO:0007669"/>
    <property type="project" value="UniProtKB-UniRule"/>
</dbReference>
<sequence>FVRVQGSEQACLDSHAGALDGGDQHAQKHRIATAAPLPAVLMQTFKMWTHRHLTGRWPQLASERSALQLWCQSRRWARSTRGVDLAPYAARGSVGLASPPLKPHLNGTATLSGDDDSGIQVLEGLEPVRKRPGMYVGGTGEQGLHHLVYEILDNAIDEIQNGHATGALIDLDVTTGWVTITDNGRGISPAINRKYGMSGITLAMTRLHAGGKFGGENSNYKVSGGLHGVGLTVVNALSERCEVKVWRNGVEYWQCCERGEAVGDLQQAPLPPPHAHWHGTQVRFRFDSGIFAAGLKYNADIIRTRIRELAHLNSGATLVFRGHDQRTHAVTAEPGTDHSWPHTQLHQSDFTAFGSGEAETNGVAAPLAETDAAIGSSTATSPPVKAKAPKKAKAAAAAAAALLGGSLDGKDVGHGWQVYRYRGGLQEYVTYMTKDKKCIHDVVYLNKAAQDASGRLTQWCEDSYRDDLVSFVNCIRTPDGGTHLEGLKVAITRTVNNLAKKLKLVKDGDAALTGENIREGLSGAISVKLEEVEFEGQTKNRLGNPEVRGVVDGLVTAAATEWLETHPAALRAIVDKAVNAAKAADAAKKARDLVRRKNVLTKTMLPGKLADCTSSKREDTEIFIVEGDSAGGSAKQARDRFTQEQGSKGLRYGKVIILTDADVDGAHIRTLLLTFLFRCNTCGWTSKSPGGFLLASSPGPC</sequence>
<dbReference type="SMART" id="SM00387">
    <property type="entry name" value="HATPase_c"/>
    <property type="match status" value="1"/>
</dbReference>
<dbReference type="Pfam" id="PF02518">
    <property type="entry name" value="HATPase_c"/>
    <property type="match status" value="1"/>
</dbReference>
<organism evidence="11 12">
    <name type="scientific">Haematococcus lacustris</name>
    <name type="common">Green alga</name>
    <name type="synonym">Haematococcus pluvialis</name>
    <dbReference type="NCBI Taxonomy" id="44745"/>
    <lineage>
        <taxon>Eukaryota</taxon>
        <taxon>Viridiplantae</taxon>
        <taxon>Chlorophyta</taxon>
        <taxon>core chlorophytes</taxon>
        <taxon>Chlorophyceae</taxon>
        <taxon>CS clade</taxon>
        <taxon>Chlamydomonadales</taxon>
        <taxon>Haematococcaceae</taxon>
        <taxon>Haematococcus</taxon>
    </lineage>
</organism>
<comment type="similarity">
    <text evidence="3">Belongs to the type II topoisomerase GyrB family.</text>
</comment>
<dbReference type="Gene3D" id="3.30.230.10">
    <property type="match status" value="1"/>
</dbReference>
<keyword evidence="5 9" id="KW-0067">ATP-binding</keyword>
<dbReference type="Gene3D" id="3.40.50.670">
    <property type="match status" value="2"/>
</dbReference>
<comment type="cofactor">
    <cofactor evidence="2">
        <name>Mg(2+)</name>
        <dbReference type="ChEBI" id="CHEBI:18420"/>
    </cofactor>
</comment>
<dbReference type="GO" id="GO:0003918">
    <property type="term" value="F:DNA topoisomerase type II (double strand cut, ATP-hydrolyzing) activity"/>
    <property type="evidence" value="ECO:0007669"/>
    <property type="project" value="UniProtKB-UniRule"/>
</dbReference>
<reference evidence="11 12" key="1">
    <citation type="submission" date="2020-02" db="EMBL/GenBank/DDBJ databases">
        <title>Draft genome sequence of Haematococcus lacustris strain NIES-144.</title>
        <authorList>
            <person name="Morimoto D."/>
            <person name="Nakagawa S."/>
            <person name="Yoshida T."/>
            <person name="Sawayama S."/>
        </authorList>
    </citation>
    <scope>NUCLEOTIDE SEQUENCE [LARGE SCALE GENOMIC DNA]</scope>
    <source>
        <strain evidence="11 12">NIES-144</strain>
    </source>
</reference>
<comment type="subunit">
    <text evidence="9">Homodimer.</text>
</comment>
<accession>A0A699ZGF0</accession>
<dbReference type="Pfam" id="PF00204">
    <property type="entry name" value="DNA_gyraseB"/>
    <property type="match status" value="1"/>
</dbReference>
<dbReference type="PROSITE" id="PS50880">
    <property type="entry name" value="TOPRIM"/>
    <property type="match status" value="1"/>
</dbReference>
<dbReference type="SUPFAM" id="SSF54211">
    <property type="entry name" value="Ribosomal protein S5 domain 2-like"/>
    <property type="match status" value="1"/>
</dbReference>
<dbReference type="Proteomes" id="UP000485058">
    <property type="component" value="Unassembled WGS sequence"/>
</dbReference>
<evidence type="ECO:0000256" key="6">
    <source>
        <dbReference type="ARBA" id="ARBA00023029"/>
    </source>
</evidence>
<dbReference type="AlphaFoldDB" id="A0A699ZGF0"/>
<evidence type="ECO:0000256" key="1">
    <source>
        <dbReference type="ARBA" id="ARBA00000185"/>
    </source>
</evidence>
<evidence type="ECO:0000313" key="12">
    <source>
        <dbReference type="Proteomes" id="UP000485058"/>
    </source>
</evidence>
<dbReference type="PROSITE" id="PS00177">
    <property type="entry name" value="TOPOISOMERASE_II"/>
    <property type="match status" value="1"/>
</dbReference>
<dbReference type="Pfam" id="PF01751">
    <property type="entry name" value="Toprim"/>
    <property type="match status" value="1"/>
</dbReference>
<dbReference type="InterPro" id="IPR018522">
    <property type="entry name" value="TopoIIA_CS"/>
</dbReference>
<evidence type="ECO:0000256" key="2">
    <source>
        <dbReference type="ARBA" id="ARBA00001946"/>
    </source>
</evidence>
<dbReference type="Gene3D" id="3.30.565.10">
    <property type="entry name" value="Histidine kinase-like ATPase, C-terminal domain"/>
    <property type="match status" value="1"/>
</dbReference>